<gene>
    <name evidence="2" type="ORF">GBAR_LOCUS14823</name>
</gene>
<evidence type="ECO:0000313" key="2">
    <source>
        <dbReference type="EMBL" id="CAI8025699.1"/>
    </source>
</evidence>
<sequence>MALFGRKDGKSVFGSRKDAEPKKPERHELADIPLDSMIELSDIITYEETGDTSHAFKLVIRKKYESDSLRRYMYHIRDAEEEVVIGVDHVAGTKDDYEISRWIVDDECELGDPLPDVMTLYFPNPDSEGEDIAVEYNRQDVVPATLTLANAEGEEKFDVELHEYASDNDEYMSIELCGDWLTFYVGGLITQSDIEIYPAMEAPSERK</sequence>
<reference evidence="2" key="1">
    <citation type="submission" date="2023-03" db="EMBL/GenBank/DDBJ databases">
        <authorList>
            <person name="Steffen K."/>
            <person name="Cardenas P."/>
        </authorList>
    </citation>
    <scope>NUCLEOTIDE SEQUENCE</scope>
</reference>
<evidence type="ECO:0000256" key="1">
    <source>
        <dbReference type="SAM" id="MobiDB-lite"/>
    </source>
</evidence>
<comment type="caution">
    <text evidence="2">The sequence shown here is derived from an EMBL/GenBank/DDBJ whole genome shotgun (WGS) entry which is preliminary data.</text>
</comment>
<evidence type="ECO:0000313" key="3">
    <source>
        <dbReference type="Proteomes" id="UP001174909"/>
    </source>
</evidence>
<dbReference type="EMBL" id="CASHTH010002177">
    <property type="protein sequence ID" value="CAI8025699.1"/>
    <property type="molecule type" value="Genomic_DNA"/>
</dbReference>
<keyword evidence="3" id="KW-1185">Reference proteome</keyword>
<feature type="region of interest" description="Disordered" evidence="1">
    <location>
        <begin position="1"/>
        <end position="28"/>
    </location>
</feature>
<evidence type="ECO:0008006" key="4">
    <source>
        <dbReference type="Google" id="ProtNLM"/>
    </source>
</evidence>
<accession>A0AA35SA42</accession>
<protein>
    <recommendedName>
        <fullName evidence="4">DUF4178 domain-containing protein</fullName>
    </recommendedName>
</protein>
<dbReference type="AlphaFoldDB" id="A0AA35SA42"/>
<organism evidence="2 3">
    <name type="scientific">Geodia barretti</name>
    <name type="common">Barrett's horny sponge</name>
    <dbReference type="NCBI Taxonomy" id="519541"/>
    <lineage>
        <taxon>Eukaryota</taxon>
        <taxon>Metazoa</taxon>
        <taxon>Porifera</taxon>
        <taxon>Demospongiae</taxon>
        <taxon>Heteroscleromorpha</taxon>
        <taxon>Tetractinellida</taxon>
        <taxon>Astrophorina</taxon>
        <taxon>Geodiidae</taxon>
        <taxon>Geodia</taxon>
    </lineage>
</organism>
<proteinExistence type="predicted"/>
<dbReference type="Proteomes" id="UP001174909">
    <property type="component" value="Unassembled WGS sequence"/>
</dbReference>
<name>A0AA35SA42_GEOBA</name>